<evidence type="ECO:0000313" key="2">
    <source>
        <dbReference type="EMBL" id="GLD33096.1"/>
    </source>
</evidence>
<protein>
    <submittedName>
        <fullName evidence="2">Uncharacterized protein</fullName>
    </submittedName>
</protein>
<dbReference type="Proteomes" id="UP001165663">
    <property type="component" value="Unassembled WGS sequence"/>
</dbReference>
<dbReference type="EMBL" id="BRZI01000065">
    <property type="protein sequence ID" value="GLD33096.1"/>
    <property type="molecule type" value="Genomic_DNA"/>
</dbReference>
<name>A0A9P3Q8M1_9MYCO</name>
<dbReference type="Gene3D" id="1.20.1290.10">
    <property type="entry name" value="AhpD-like"/>
    <property type="match status" value="1"/>
</dbReference>
<keyword evidence="3" id="KW-1185">Reference proteome</keyword>
<dbReference type="InterPro" id="IPR029032">
    <property type="entry name" value="AhpD-like"/>
</dbReference>
<dbReference type="Proteomes" id="UP001064782">
    <property type="component" value="Unassembled WGS sequence"/>
</dbReference>
<organism evidence="2 3">
    <name type="scientific">Mycobacterium kiyosense</name>
    <dbReference type="NCBI Taxonomy" id="2871094"/>
    <lineage>
        <taxon>Bacteria</taxon>
        <taxon>Bacillati</taxon>
        <taxon>Actinomycetota</taxon>
        <taxon>Actinomycetes</taxon>
        <taxon>Mycobacteriales</taxon>
        <taxon>Mycobacteriaceae</taxon>
        <taxon>Mycobacterium</taxon>
    </lineage>
</organism>
<dbReference type="SUPFAM" id="SSF69118">
    <property type="entry name" value="AhpD-like"/>
    <property type="match status" value="1"/>
</dbReference>
<sequence>MGANEREPVTMTDISPLHRALVARIRDNDATAPRRLRRAAFDNADLDEPVRTLVEKVALRSHQVTDEDVAAVRASGLTEDQIFEIVVCAAVGQASRQYDNALAALAEAAGL</sequence>
<evidence type="ECO:0000313" key="1">
    <source>
        <dbReference type="EMBL" id="GLB85242.1"/>
    </source>
</evidence>
<evidence type="ECO:0000313" key="3">
    <source>
        <dbReference type="Proteomes" id="UP001064782"/>
    </source>
</evidence>
<dbReference type="AlphaFoldDB" id="A0A9P3Q8M1"/>
<accession>A0A9P3Q8M1</accession>
<dbReference type="EMBL" id="BRXE01000077">
    <property type="protein sequence ID" value="GLB85242.1"/>
    <property type="molecule type" value="Genomic_DNA"/>
</dbReference>
<reference evidence="2" key="1">
    <citation type="submission" date="2022-08" db="EMBL/GenBank/DDBJ databases">
        <title>Mycobacterium kiyosense sp. nov., scotochromogenic slow-glowing species isolated from respiratory specimens.</title>
        <authorList>
            <person name="Fukano H."/>
            <person name="Kazumi Y."/>
            <person name="Sakagami N."/>
            <person name="Ato M."/>
            <person name="Mitarai S."/>
            <person name="Hoshino Y."/>
        </authorList>
    </citation>
    <scope>NUCLEOTIDE SEQUENCE</scope>
    <source>
        <strain evidence="2">1413</strain>
        <strain evidence="1">SRL2020-028</strain>
    </source>
</reference>
<proteinExistence type="predicted"/>
<gene>
    <name evidence="2" type="ORF">Mkiyose1413_49790</name>
    <name evidence="1" type="ORF">SRL2020028_44980</name>
</gene>
<comment type="caution">
    <text evidence="2">The sequence shown here is derived from an EMBL/GenBank/DDBJ whole genome shotgun (WGS) entry which is preliminary data.</text>
</comment>